<dbReference type="Proteomes" id="UP000749559">
    <property type="component" value="Unassembled WGS sequence"/>
</dbReference>
<name>A0A8S4NVJ7_OWEFU</name>
<dbReference type="Gene3D" id="3.40.50.1820">
    <property type="entry name" value="alpha/beta hydrolase"/>
    <property type="match status" value="1"/>
</dbReference>
<sequence>LTLVYFIFIHTKIMFTFYIFFTLCAYVLAGPRVPESEWTDLDRYVFTNDPEYSYFKQTEYRTATITTHIIRMTSQRWMTDTFSSQSLWWHHLAIVIPDQLNFPDAAILTIEMGDQTDDLPTPENNDLLFYSGEYAAAVGVVAVLLRQNPNQPITFPADDRQLSRFEDEIIAWTWRKYMLDGGRNGTARTSSILQFPMTKAAKAALDTVQDFCYTNNQLNITRFMVTGASKRGWATYLIAALDDRVVAMAPQVFTVLNFRANIKHHYRSLGGYSWAFGDYWRENLTSEVDSPLTDEIMALIDPYAYRSRYNGMPKLIINAAGDEFFLNDDSHYFWNDLPEPKYYWMIENTNHALIGAIEEVYENLQAFYKIVLNGWNFPEFTWTRETTTDGARITVTARSLTPTLTSWEADTSDDIRRDFRLLRLPINGGDTPEANDVLWIEDAGNVDDLGGGRWSADVDYSELTGNLWRAFFIQATFTIDDGDDLSLSTECHHIPDVFPFPPCSGAQCYGKLV</sequence>
<keyword evidence="1" id="KW-1133">Transmembrane helix</keyword>
<dbReference type="PANTHER" id="PTHR31497:SF0">
    <property type="entry name" value="AUTOCRINE PROLIFERATION REPRESSOR PROTEIN A"/>
    <property type="match status" value="1"/>
</dbReference>
<dbReference type="PANTHER" id="PTHR31497">
    <property type="entry name" value="AUTOCRINE PROLIFERATION REPRESSOR PROTEIN A"/>
    <property type="match status" value="1"/>
</dbReference>
<comment type="caution">
    <text evidence="2">The sequence shown here is derived from an EMBL/GenBank/DDBJ whole genome shotgun (WGS) entry which is preliminary data.</text>
</comment>
<feature type="transmembrane region" description="Helical" evidence="1">
    <location>
        <begin position="6"/>
        <end position="29"/>
    </location>
</feature>
<accession>A0A8S4NVJ7</accession>
<dbReference type="SUPFAM" id="SSF53474">
    <property type="entry name" value="alpha/beta-Hydrolases"/>
    <property type="match status" value="1"/>
</dbReference>
<keyword evidence="1" id="KW-0812">Transmembrane</keyword>
<dbReference type="Pfam" id="PF10142">
    <property type="entry name" value="PhoPQ_related"/>
    <property type="match status" value="1"/>
</dbReference>
<gene>
    <name evidence="2" type="ORF">OFUS_LOCUS11221</name>
</gene>
<dbReference type="OrthoDB" id="2020799at2759"/>
<keyword evidence="3" id="KW-1185">Reference proteome</keyword>
<evidence type="ECO:0000256" key="1">
    <source>
        <dbReference type="SAM" id="Phobius"/>
    </source>
</evidence>
<dbReference type="InterPro" id="IPR029058">
    <property type="entry name" value="AB_hydrolase_fold"/>
</dbReference>
<proteinExistence type="predicted"/>
<feature type="non-terminal residue" evidence="2">
    <location>
        <position position="1"/>
    </location>
</feature>
<dbReference type="EMBL" id="CAIIXF020000005">
    <property type="protein sequence ID" value="CAH1785118.1"/>
    <property type="molecule type" value="Genomic_DNA"/>
</dbReference>
<reference evidence="2" key="1">
    <citation type="submission" date="2022-03" db="EMBL/GenBank/DDBJ databases">
        <authorList>
            <person name="Martin C."/>
        </authorList>
    </citation>
    <scope>NUCLEOTIDE SEQUENCE</scope>
</reference>
<keyword evidence="1" id="KW-0472">Membrane</keyword>
<evidence type="ECO:0000313" key="3">
    <source>
        <dbReference type="Proteomes" id="UP000749559"/>
    </source>
</evidence>
<protein>
    <submittedName>
        <fullName evidence="2">Uncharacterized protein</fullName>
    </submittedName>
</protein>
<dbReference type="AlphaFoldDB" id="A0A8S4NVJ7"/>
<organism evidence="2 3">
    <name type="scientific">Owenia fusiformis</name>
    <name type="common">Polychaete worm</name>
    <dbReference type="NCBI Taxonomy" id="6347"/>
    <lineage>
        <taxon>Eukaryota</taxon>
        <taxon>Metazoa</taxon>
        <taxon>Spiralia</taxon>
        <taxon>Lophotrochozoa</taxon>
        <taxon>Annelida</taxon>
        <taxon>Polychaeta</taxon>
        <taxon>Sedentaria</taxon>
        <taxon>Canalipalpata</taxon>
        <taxon>Sabellida</taxon>
        <taxon>Oweniida</taxon>
        <taxon>Oweniidae</taxon>
        <taxon>Owenia</taxon>
    </lineage>
</organism>
<evidence type="ECO:0000313" key="2">
    <source>
        <dbReference type="EMBL" id="CAH1785118.1"/>
    </source>
</evidence>
<dbReference type="InterPro" id="IPR009199">
    <property type="entry name" value="PhoPQ-act_pathogen-rel_PqaA"/>
</dbReference>